<evidence type="ECO:0000313" key="9">
    <source>
        <dbReference type="EMBL" id="RHN74441.1"/>
    </source>
</evidence>
<dbReference type="eggNOG" id="ENOG502QPWM">
    <property type="taxonomic scope" value="Eukaryota"/>
</dbReference>
<dbReference type="Gramene" id="rna10515">
    <property type="protein sequence ID" value="RHN74441.1"/>
    <property type="gene ID" value="gene10515"/>
</dbReference>
<dbReference type="EMBL" id="PSQE01000002">
    <property type="protein sequence ID" value="RHN74441.1"/>
    <property type="molecule type" value="Genomic_DNA"/>
</dbReference>
<organism evidence="8 11">
    <name type="scientific">Medicago truncatula</name>
    <name type="common">Barrel medic</name>
    <name type="synonym">Medicago tribuloides</name>
    <dbReference type="NCBI Taxonomy" id="3880"/>
    <lineage>
        <taxon>Eukaryota</taxon>
        <taxon>Viridiplantae</taxon>
        <taxon>Streptophyta</taxon>
        <taxon>Embryophyta</taxon>
        <taxon>Tracheophyta</taxon>
        <taxon>Spermatophyta</taxon>
        <taxon>Magnoliopsida</taxon>
        <taxon>eudicotyledons</taxon>
        <taxon>Gunneridae</taxon>
        <taxon>Pentapetalae</taxon>
        <taxon>rosids</taxon>
        <taxon>fabids</taxon>
        <taxon>Fabales</taxon>
        <taxon>Fabaceae</taxon>
        <taxon>Papilionoideae</taxon>
        <taxon>50 kb inversion clade</taxon>
        <taxon>NPAAA clade</taxon>
        <taxon>Hologalegina</taxon>
        <taxon>IRL clade</taxon>
        <taxon>Trifolieae</taxon>
        <taxon>Medicago</taxon>
    </lineage>
</organism>
<keyword evidence="11" id="KW-1185">Reference proteome</keyword>
<evidence type="ECO:0000256" key="1">
    <source>
        <dbReference type="ARBA" id="ARBA00004141"/>
    </source>
</evidence>
<evidence type="ECO:0000256" key="3">
    <source>
        <dbReference type="ARBA" id="ARBA00022692"/>
    </source>
</evidence>
<evidence type="ECO:0000313" key="12">
    <source>
        <dbReference type="Proteomes" id="UP000265566"/>
    </source>
</evidence>
<feature type="domain" description="EamA" evidence="7">
    <location>
        <begin position="12"/>
        <end position="153"/>
    </location>
</feature>
<feature type="transmembrane region" description="Helical" evidence="6">
    <location>
        <begin position="136"/>
        <end position="156"/>
    </location>
</feature>
<evidence type="ECO:0000256" key="5">
    <source>
        <dbReference type="ARBA" id="ARBA00023136"/>
    </source>
</evidence>
<feature type="transmembrane region" description="Helical" evidence="6">
    <location>
        <begin position="305"/>
        <end position="324"/>
    </location>
</feature>
<dbReference type="Proteomes" id="UP000265566">
    <property type="component" value="Chromosome 2"/>
</dbReference>
<feature type="transmembrane region" description="Helical" evidence="6">
    <location>
        <begin position="215"/>
        <end position="236"/>
    </location>
</feature>
<dbReference type="HOGENOM" id="CLU_025359_1_1_1"/>
<feature type="transmembrane region" description="Helical" evidence="6">
    <location>
        <begin position="39"/>
        <end position="59"/>
    </location>
</feature>
<evidence type="ECO:0000256" key="4">
    <source>
        <dbReference type="ARBA" id="ARBA00022989"/>
    </source>
</evidence>
<proteinExistence type="inferred from homology"/>
<reference evidence="8 11" key="1">
    <citation type="journal article" date="2011" name="Nature">
        <title>The Medicago genome provides insight into the evolution of rhizobial symbioses.</title>
        <authorList>
            <person name="Young N.D."/>
            <person name="Debelle F."/>
            <person name="Oldroyd G.E."/>
            <person name="Geurts R."/>
            <person name="Cannon S.B."/>
            <person name="Udvardi M.K."/>
            <person name="Benedito V.A."/>
            <person name="Mayer K.F."/>
            <person name="Gouzy J."/>
            <person name="Schoof H."/>
            <person name="Van de Peer Y."/>
            <person name="Proost S."/>
            <person name="Cook D.R."/>
            <person name="Meyers B.C."/>
            <person name="Spannagl M."/>
            <person name="Cheung F."/>
            <person name="De Mita S."/>
            <person name="Krishnakumar V."/>
            <person name="Gundlach H."/>
            <person name="Zhou S."/>
            <person name="Mudge J."/>
            <person name="Bharti A.K."/>
            <person name="Murray J.D."/>
            <person name="Naoumkina M.A."/>
            <person name="Rosen B."/>
            <person name="Silverstein K.A."/>
            <person name="Tang H."/>
            <person name="Rombauts S."/>
            <person name="Zhao P.X."/>
            <person name="Zhou P."/>
            <person name="Barbe V."/>
            <person name="Bardou P."/>
            <person name="Bechner M."/>
            <person name="Bellec A."/>
            <person name="Berger A."/>
            <person name="Berges H."/>
            <person name="Bidwell S."/>
            <person name="Bisseling T."/>
            <person name="Choisne N."/>
            <person name="Couloux A."/>
            <person name="Denny R."/>
            <person name="Deshpande S."/>
            <person name="Dai X."/>
            <person name="Doyle J.J."/>
            <person name="Dudez A.M."/>
            <person name="Farmer A.D."/>
            <person name="Fouteau S."/>
            <person name="Franken C."/>
            <person name="Gibelin C."/>
            <person name="Gish J."/>
            <person name="Goldstein S."/>
            <person name="Gonzalez A.J."/>
            <person name="Green P.J."/>
            <person name="Hallab A."/>
            <person name="Hartog M."/>
            <person name="Hua A."/>
            <person name="Humphray S.J."/>
            <person name="Jeong D.H."/>
            <person name="Jing Y."/>
            <person name="Jocker A."/>
            <person name="Kenton S.M."/>
            <person name="Kim D.J."/>
            <person name="Klee K."/>
            <person name="Lai H."/>
            <person name="Lang C."/>
            <person name="Lin S."/>
            <person name="Macmil S.L."/>
            <person name="Magdelenat G."/>
            <person name="Matthews L."/>
            <person name="McCorrison J."/>
            <person name="Monaghan E.L."/>
            <person name="Mun J.H."/>
            <person name="Najar F.Z."/>
            <person name="Nicholson C."/>
            <person name="Noirot C."/>
            <person name="O'Bleness M."/>
            <person name="Paule C.R."/>
            <person name="Poulain J."/>
            <person name="Prion F."/>
            <person name="Qin B."/>
            <person name="Qu C."/>
            <person name="Retzel E.F."/>
            <person name="Riddle C."/>
            <person name="Sallet E."/>
            <person name="Samain S."/>
            <person name="Samson N."/>
            <person name="Sanders I."/>
            <person name="Saurat O."/>
            <person name="Scarpelli C."/>
            <person name="Schiex T."/>
            <person name="Segurens B."/>
            <person name="Severin A.J."/>
            <person name="Sherrier D.J."/>
            <person name="Shi R."/>
            <person name="Sims S."/>
            <person name="Singer S.R."/>
            <person name="Sinharoy S."/>
            <person name="Sterck L."/>
            <person name="Viollet A."/>
            <person name="Wang B.B."/>
            <person name="Wang K."/>
            <person name="Wang M."/>
            <person name="Wang X."/>
            <person name="Warfsmann J."/>
            <person name="Weissenbach J."/>
            <person name="White D.D."/>
            <person name="White J.D."/>
            <person name="Wiley G.B."/>
            <person name="Wincker P."/>
            <person name="Xing Y."/>
            <person name="Yang L."/>
            <person name="Yao Z."/>
            <person name="Ying F."/>
            <person name="Zhai J."/>
            <person name="Zhou L."/>
            <person name="Zuber A."/>
            <person name="Denarie J."/>
            <person name="Dixon R.A."/>
            <person name="May G.D."/>
            <person name="Schwartz D.C."/>
            <person name="Rogers J."/>
            <person name="Quetier F."/>
            <person name="Town C.D."/>
            <person name="Roe B.A."/>
        </authorList>
    </citation>
    <scope>NUCLEOTIDE SEQUENCE [LARGE SCALE GENOMIC DNA]</scope>
    <source>
        <strain evidence="8">A17</strain>
        <strain evidence="10 11">cv. Jemalong A17</strain>
    </source>
</reference>
<gene>
    <name evidence="10" type="primary">11446029</name>
    <name evidence="8" type="ordered locus">MTR_2g065550</name>
    <name evidence="9" type="ORF">MtrunA17_Chr2g0310441</name>
</gene>
<evidence type="ECO:0000313" key="11">
    <source>
        <dbReference type="Proteomes" id="UP000002051"/>
    </source>
</evidence>
<dbReference type="OrthoDB" id="1728340at2759"/>
<dbReference type="EnsemblPlants" id="AES66298">
    <property type="protein sequence ID" value="AES66298"/>
    <property type="gene ID" value="MTR_2g065550"/>
</dbReference>
<feature type="transmembrane region" description="Helical" evidence="6">
    <location>
        <begin position="71"/>
        <end position="89"/>
    </location>
</feature>
<dbReference type="InterPro" id="IPR030184">
    <property type="entry name" value="WAT1-related"/>
</dbReference>
<evidence type="ECO:0000256" key="6">
    <source>
        <dbReference type="RuleBase" id="RU363077"/>
    </source>
</evidence>
<feature type="transmembrane region" description="Helical" evidence="6">
    <location>
        <begin position="12"/>
        <end position="33"/>
    </location>
</feature>
<feature type="transmembrane region" description="Helical" evidence="6">
    <location>
        <begin position="279"/>
        <end position="299"/>
    </location>
</feature>
<feature type="domain" description="EamA" evidence="7">
    <location>
        <begin position="185"/>
        <end position="323"/>
    </location>
</feature>
<dbReference type="GO" id="GO:0022857">
    <property type="term" value="F:transmembrane transporter activity"/>
    <property type="evidence" value="ECO:0007669"/>
    <property type="project" value="InterPro"/>
</dbReference>
<feature type="transmembrane region" description="Helical" evidence="6">
    <location>
        <begin position="183"/>
        <end position="203"/>
    </location>
</feature>
<dbReference type="Proteomes" id="UP000002051">
    <property type="component" value="Chromosome 2"/>
</dbReference>
<dbReference type="Pfam" id="PF00892">
    <property type="entry name" value="EamA"/>
    <property type="match status" value="2"/>
</dbReference>
<keyword evidence="5 6" id="KW-0472">Membrane</keyword>
<reference evidence="10" key="3">
    <citation type="submission" date="2015-04" db="UniProtKB">
        <authorList>
            <consortium name="EnsemblPlants"/>
        </authorList>
    </citation>
    <scope>IDENTIFICATION</scope>
    <source>
        <strain evidence="10">cv. Jemalong A17</strain>
    </source>
</reference>
<protein>
    <recommendedName>
        <fullName evidence="6">WAT1-related protein</fullName>
    </recommendedName>
</protein>
<evidence type="ECO:0000313" key="10">
    <source>
        <dbReference type="EnsemblPlants" id="AES66298"/>
    </source>
</evidence>
<dbReference type="PANTHER" id="PTHR31218">
    <property type="entry name" value="WAT1-RELATED PROTEIN"/>
    <property type="match status" value="1"/>
</dbReference>
<keyword evidence="4 6" id="KW-1133">Transmembrane helix</keyword>
<dbReference type="AlphaFoldDB" id="G7IQT9"/>
<dbReference type="PaxDb" id="3880-AES66298"/>
<evidence type="ECO:0000259" key="7">
    <source>
        <dbReference type="Pfam" id="PF00892"/>
    </source>
</evidence>
<evidence type="ECO:0000256" key="2">
    <source>
        <dbReference type="ARBA" id="ARBA00007635"/>
    </source>
</evidence>
<evidence type="ECO:0000313" key="8">
    <source>
        <dbReference type="EMBL" id="AES66298.1"/>
    </source>
</evidence>
<reference evidence="12" key="4">
    <citation type="journal article" date="2018" name="Nat. Plants">
        <title>Whole-genome landscape of Medicago truncatula symbiotic genes.</title>
        <authorList>
            <person name="Pecrix Y."/>
            <person name="Staton S.E."/>
            <person name="Sallet E."/>
            <person name="Lelandais-Briere C."/>
            <person name="Moreau S."/>
            <person name="Carrere S."/>
            <person name="Blein T."/>
            <person name="Jardinaud M.F."/>
            <person name="Latrasse D."/>
            <person name="Zouine M."/>
            <person name="Zahm M."/>
            <person name="Kreplak J."/>
            <person name="Mayjonade B."/>
            <person name="Satge C."/>
            <person name="Perez M."/>
            <person name="Cauet S."/>
            <person name="Marande W."/>
            <person name="Chantry-Darmon C."/>
            <person name="Lopez-Roques C."/>
            <person name="Bouchez O."/>
            <person name="Berard A."/>
            <person name="Debelle F."/>
            <person name="Munos S."/>
            <person name="Bendahmane A."/>
            <person name="Berges H."/>
            <person name="Niebel A."/>
            <person name="Buitink J."/>
            <person name="Frugier F."/>
            <person name="Benhamed M."/>
            <person name="Crespi M."/>
            <person name="Gouzy J."/>
            <person name="Gamas P."/>
        </authorList>
    </citation>
    <scope>NUCLEOTIDE SEQUENCE [LARGE SCALE GENOMIC DNA]</scope>
    <source>
        <strain evidence="12">cv. Jemalong A17</strain>
    </source>
</reference>
<dbReference type="SUPFAM" id="SSF103481">
    <property type="entry name" value="Multidrug resistance efflux transporter EmrE"/>
    <property type="match status" value="2"/>
</dbReference>
<dbReference type="OMA" id="CIAQKGP"/>
<reference evidence="8 11" key="2">
    <citation type="journal article" date="2014" name="BMC Genomics">
        <title>An improved genome release (version Mt4.0) for the model legume Medicago truncatula.</title>
        <authorList>
            <person name="Tang H."/>
            <person name="Krishnakumar V."/>
            <person name="Bidwell S."/>
            <person name="Rosen B."/>
            <person name="Chan A."/>
            <person name="Zhou S."/>
            <person name="Gentzbittel L."/>
            <person name="Childs K.L."/>
            <person name="Yandell M."/>
            <person name="Gundlach H."/>
            <person name="Mayer K.F."/>
            <person name="Schwartz D.C."/>
            <person name="Town C.D."/>
        </authorList>
    </citation>
    <scope>GENOME REANNOTATION</scope>
    <source>
        <strain evidence="10 11">cv. Jemalong A17</strain>
    </source>
</reference>
<dbReference type="KEGG" id="mtr:11446029"/>
<comment type="similarity">
    <text evidence="2 6">Belongs to the drug/metabolite transporter (DMT) superfamily. Plant drug/metabolite exporter (P-DME) (TC 2.A.7.4) family.</text>
</comment>
<accession>G7IQT9</accession>
<comment type="subcellular location">
    <subcellularLocation>
        <location evidence="1 6">Membrane</location>
        <topology evidence="1 6">Multi-pass membrane protein</topology>
    </subcellularLocation>
</comment>
<reference evidence="9" key="5">
    <citation type="journal article" date="2018" name="Nat. Plants">
        <title>Whole-genome landscape of Medicago truncatula symbiotic genes.</title>
        <authorList>
            <person name="Pecrix Y."/>
            <person name="Gamas P."/>
            <person name="Carrere S."/>
        </authorList>
    </citation>
    <scope>NUCLEOTIDE SEQUENCE</scope>
    <source>
        <tissue evidence="9">Leaves</tissue>
    </source>
</reference>
<feature type="transmembrane region" description="Helical" evidence="6">
    <location>
        <begin position="101"/>
        <end position="124"/>
    </location>
</feature>
<feature type="transmembrane region" description="Helical" evidence="6">
    <location>
        <begin position="248"/>
        <end position="272"/>
    </location>
</feature>
<sequence>MGNFNMEYYLPIMVMLLIQLIYSGLTLGTRIVLLEGLSPMVFVVYRYAFATIFLAPVAYLSGRNSGSSHSLNLKSFSWIFITSLVGITLDQNLLSWGLYLVSSSVTSAMCNLVPAVTFVIAAFVGMEQVNIRSLRTIAKIIGTIIGVSGAVFIALLKGPKLLNAESITSKSIIGTTLGSDENWLLGCLVLFGSCVAWSVWLILQVPAYASHPNTLSLSAWMCLMATLQSSLVTLFMEADLNAWKITSLLQFGCILYSGVMGSAVALCLQAWCISRRGPLFSAMFTPVSTLIVTVLAVLLLHEEVYIGSLIGAIGVIIGLYIVLWGKAEDVVDVKEKGNQKSIVNATEGIVANEYCEKTYCKTDLEDPLLP</sequence>
<name>G7IQT9_MEDTR</name>
<dbReference type="EMBL" id="CM001218">
    <property type="protein sequence ID" value="AES66298.1"/>
    <property type="molecule type" value="Genomic_DNA"/>
</dbReference>
<dbReference type="GO" id="GO:0005886">
    <property type="term" value="C:plasma membrane"/>
    <property type="evidence" value="ECO:0000318"/>
    <property type="project" value="GO_Central"/>
</dbReference>
<dbReference type="InterPro" id="IPR000620">
    <property type="entry name" value="EamA_dom"/>
</dbReference>
<dbReference type="InterPro" id="IPR037185">
    <property type="entry name" value="EmrE-like"/>
</dbReference>
<keyword evidence="3 6" id="KW-0812">Transmembrane</keyword>